<gene>
    <name evidence="1" type="ORF">GIV53_16840</name>
</gene>
<dbReference type="AlphaFoldDB" id="A0A9Q4FIT5"/>
<protein>
    <submittedName>
        <fullName evidence="1">Uncharacterized protein</fullName>
    </submittedName>
</protein>
<proteinExistence type="predicted"/>
<dbReference type="Proteomes" id="UP000814010">
    <property type="component" value="Unassembled WGS sequence"/>
</dbReference>
<comment type="caution">
    <text evidence="1">The sequence shown here is derived from an EMBL/GenBank/DDBJ whole genome shotgun (WGS) entry which is preliminary data.</text>
</comment>
<reference evidence="1" key="1">
    <citation type="submission" date="2019-11" db="EMBL/GenBank/DDBJ databases">
        <title>Epiphytic Pseudomonas syringae from cherry orchards.</title>
        <authorList>
            <person name="Hulin M.T."/>
        </authorList>
    </citation>
    <scope>NUCLEOTIDE SEQUENCE</scope>
    <source>
        <strain evidence="1">PA-2-5E</strain>
    </source>
</reference>
<dbReference type="EMBL" id="WKAE01000194">
    <property type="protein sequence ID" value="MCF5630939.1"/>
    <property type="molecule type" value="Genomic_DNA"/>
</dbReference>
<evidence type="ECO:0000313" key="1">
    <source>
        <dbReference type="EMBL" id="MCF5630939.1"/>
    </source>
</evidence>
<evidence type="ECO:0000313" key="2">
    <source>
        <dbReference type="Proteomes" id="UP000814010"/>
    </source>
</evidence>
<name>A0A9Q4FIT5_PSESX</name>
<sequence length="92" mass="10912">MTKNMTTASIEQPSYWRDYFITLDKTPLSLAIWRGIFDDSELCEFSTLPKESLEDALQRHRRKLEAMLQALEEINLPELDWLPPKVRQQLEM</sequence>
<organism evidence="1 2">
    <name type="scientific">Pseudomonas syringae</name>
    <dbReference type="NCBI Taxonomy" id="317"/>
    <lineage>
        <taxon>Bacteria</taxon>
        <taxon>Pseudomonadati</taxon>
        <taxon>Pseudomonadota</taxon>
        <taxon>Gammaproteobacteria</taxon>
        <taxon>Pseudomonadales</taxon>
        <taxon>Pseudomonadaceae</taxon>
        <taxon>Pseudomonas</taxon>
    </lineage>
</organism>
<accession>A0A9Q4FIT5</accession>